<feature type="transmembrane region" description="Helical" evidence="6">
    <location>
        <begin position="90"/>
        <end position="116"/>
    </location>
</feature>
<feature type="transmembrane region" description="Helical" evidence="6">
    <location>
        <begin position="356"/>
        <end position="377"/>
    </location>
</feature>
<dbReference type="Proteomes" id="UP000199233">
    <property type="component" value="Unassembled WGS sequence"/>
</dbReference>
<dbReference type="EMBL" id="FOFS01000018">
    <property type="protein sequence ID" value="SER16644.1"/>
    <property type="molecule type" value="Genomic_DNA"/>
</dbReference>
<dbReference type="Pfam" id="PF13440">
    <property type="entry name" value="Polysacc_synt_3"/>
    <property type="match status" value="1"/>
</dbReference>
<keyword evidence="2" id="KW-1003">Cell membrane</keyword>
<evidence type="ECO:0000256" key="2">
    <source>
        <dbReference type="ARBA" id="ARBA00022475"/>
    </source>
</evidence>
<dbReference type="PANTHER" id="PTHR30250">
    <property type="entry name" value="PST FAMILY PREDICTED COLANIC ACID TRANSPORTER"/>
    <property type="match status" value="1"/>
</dbReference>
<feature type="transmembrane region" description="Helical" evidence="6">
    <location>
        <begin position="314"/>
        <end position="335"/>
    </location>
</feature>
<dbReference type="AlphaFoldDB" id="A0A1H9LZ21"/>
<feature type="transmembrane region" description="Helical" evidence="6">
    <location>
        <begin position="136"/>
        <end position="154"/>
    </location>
</feature>
<evidence type="ECO:0000313" key="7">
    <source>
        <dbReference type="EMBL" id="SER16644.1"/>
    </source>
</evidence>
<feature type="transmembrane region" description="Helical" evidence="6">
    <location>
        <begin position="282"/>
        <end position="302"/>
    </location>
</feature>
<protein>
    <submittedName>
        <fullName evidence="7">Membrane protein involved in the export of O-antigen and teichoic acid</fullName>
    </submittedName>
</protein>
<keyword evidence="3 6" id="KW-0812">Transmembrane</keyword>
<dbReference type="RefSeq" id="WP_177189075.1">
    <property type="nucleotide sequence ID" value="NZ_FOFS01000018.1"/>
</dbReference>
<feature type="transmembrane region" description="Helical" evidence="6">
    <location>
        <begin position="166"/>
        <end position="186"/>
    </location>
</feature>
<dbReference type="PANTHER" id="PTHR30250:SF26">
    <property type="entry name" value="PSMA PROTEIN"/>
    <property type="match status" value="1"/>
</dbReference>
<sequence length="509" mass="55214">MTAGQDAASLTRGGLLARNVVWNLAGVVLPALVALLAVPLLTQALGAARFGLLSLAWVFVGYFTIFDFGLGRALTQLVSARIAEQRQDSLPGLLGTAAIFALAVSLASGLAVWLLAAPLVQQVMKMPPELQPEAASVMRVLAVSIPFVILGTVARGVLEALQRFDLINVVRVLSGVYLFLGPLLLLPFTHDMGWIIAALAAGKVLATLAFLQSCWQQLPQVRSRLHWQRRELRALFVFGGWITLGNILGPLLSYTDHFVIGATVALSLLGYYSVPYQMTTRLWPVIAAVVGVLFPALSIHLLTDRARAARLFLLAMKSVVFMIAPVCLLLAAFATEFMQLWLGGDYGRIGGPLLRLFALGVFINSFNFVTLALVQAGGRPDWVPKLSMLELPLYLPALFWAIHVAGLQGAALVWLARILIEFVFLLWASGRLLPESAAALRRSVPGLALLIASFLPFFAPLPLAPRLLLAGVWLLAWFLICWTRLLGAAEREALQNLRARLRRAPATGS</sequence>
<gene>
    <name evidence="7" type="ORF">SAMN04488038_1183</name>
</gene>
<organism evidence="7 8">
    <name type="scientific">Solimonas aquatica</name>
    <dbReference type="NCBI Taxonomy" id="489703"/>
    <lineage>
        <taxon>Bacteria</taxon>
        <taxon>Pseudomonadati</taxon>
        <taxon>Pseudomonadota</taxon>
        <taxon>Gammaproteobacteria</taxon>
        <taxon>Nevskiales</taxon>
        <taxon>Nevskiaceae</taxon>
        <taxon>Solimonas</taxon>
    </lineage>
</organism>
<dbReference type="CDD" id="cd13128">
    <property type="entry name" value="MATE_Wzx_like"/>
    <property type="match status" value="1"/>
</dbReference>
<feature type="transmembrane region" description="Helical" evidence="6">
    <location>
        <begin position="439"/>
        <end position="461"/>
    </location>
</feature>
<feature type="transmembrane region" description="Helical" evidence="6">
    <location>
        <begin position="192"/>
        <end position="211"/>
    </location>
</feature>
<evidence type="ECO:0000256" key="1">
    <source>
        <dbReference type="ARBA" id="ARBA00004651"/>
    </source>
</evidence>
<keyword evidence="8" id="KW-1185">Reference proteome</keyword>
<evidence type="ECO:0000256" key="4">
    <source>
        <dbReference type="ARBA" id="ARBA00022989"/>
    </source>
</evidence>
<name>A0A1H9LZ21_9GAMM</name>
<feature type="transmembrane region" description="Helical" evidence="6">
    <location>
        <begin position="258"/>
        <end position="275"/>
    </location>
</feature>
<evidence type="ECO:0000256" key="6">
    <source>
        <dbReference type="SAM" id="Phobius"/>
    </source>
</evidence>
<evidence type="ECO:0000256" key="5">
    <source>
        <dbReference type="ARBA" id="ARBA00023136"/>
    </source>
</evidence>
<evidence type="ECO:0000256" key="3">
    <source>
        <dbReference type="ARBA" id="ARBA00022692"/>
    </source>
</evidence>
<keyword evidence="5 6" id="KW-0472">Membrane</keyword>
<comment type="subcellular location">
    <subcellularLocation>
        <location evidence="1">Cell membrane</location>
        <topology evidence="1">Multi-pass membrane protein</topology>
    </subcellularLocation>
</comment>
<dbReference type="STRING" id="489703.SAMN04488038_1183"/>
<evidence type="ECO:0000313" key="8">
    <source>
        <dbReference type="Proteomes" id="UP000199233"/>
    </source>
</evidence>
<proteinExistence type="predicted"/>
<keyword evidence="4 6" id="KW-1133">Transmembrane helix</keyword>
<feature type="transmembrane region" description="Helical" evidence="6">
    <location>
        <begin position="467"/>
        <end position="487"/>
    </location>
</feature>
<feature type="transmembrane region" description="Helical" evidence="6">
    <location>
        <begin position="20"/>
        <end position="41"/>
    </location>
</feature>
<feature type="transmembrane region" description="Helical" evidence="6">
    <location>
        <begin position="232"/>
        <end position="252"/>
    </location>
</feature>
<reference evidence="7 8" key="1">
    <citation type="submission" date="2016-10" db="EMBL/GenBank/DDBJ databases">
        <authorList>
            <person name="de Groot N.N."/>
        </authorList>
    </citation>
    <scope>NUCLEOTIDE SEQUENCE [LARGE SCALE GENOMIC DNA]</scope>
    <source>
        <strain evidence="7 8">DSM 25927</strain>
    </source>
</reference>
<feature type="transmembrane region" description="Helical" evidence="6">
    <location>
        <begin position="397"/>
        <end position="427"/>
    </location>
</feature>
<feature type="transmembrane region" description="Helical" evidence="6">
    <location>
        <begin position="47"/>
        <end position="70"/>
    </location>
</feature>
<dbReference type="InterPro" id="IPR050833">
    <property type="entry name" value="Poly_Biosynth_Transport"/>
</dbReference>
<dbReference type="GO" id="GO:0005886">
    <property type="term" value="C:plasma membrane"/>
    <property type="evidence" value="ECO:0007669"/>
    <property type="project" value="UniProtKB-SubCell"/>
</dbReference>
<accession>A0A1H9LZ21</accession>